<proteinExistence type="predicted"/>
<dbReference type="RefSeq" id="WP_226185694.1">
    <property type="nucleotide sequence ID" value="NZ_JAJADQ010000005.1"/>
</dbReference>
<evidence type="ECO:0000256" key="1">
    <source>
        <dbReference type="SAM" id="Phobius"/>
    </source>
</evidence>
<organism evidence="2 3">
    <name type="scientific">Hymenobacter nitidus</name>
    <dbReference type="NCBI Taxonomy" id="2880929"/>
    <lineage>
        <taxon>Bacteria</taxon>
        <taxon>Pseudomonadati</taxon>
        <taxon>Bacteroidota</taxon>
        <taxon>Cytophagia</taxon>
        <taxon>Cytophagales</taxon>
        <taxon>Hymenobacteraceae</taxon>
        <taxon>Hymenobacter</taxon>
    </lineage>
</organism>
<gene>
    <name evidence="2" type="ORF">LGH70_11545</name>
</gene>
<protein>
    <recommendedName>
        <fullName evidence="4">MerC domain-containing protein</fullName>
    </recommendedName>
</protein>
<reference evidence="2" key="1">
    <citation type="submission" date="2021-10" db="EMBL/GenBank/DDBJ databases">
        <authorList>
            <person name="Dean J.D."/>
            <person name="Kim M.K."/>
            <person name="Newey C.N."/>
            <person name="Stoker T.S."/>
            <person name="Thompson D.W."/>
            <person name="Grose J.H."/>
        </authorList>
    </citation>
    <scope>NUCLEOTIDE SEQUENCE</scope>
    <source>
        <strain evidence="2">BT635</strain>
    </source>
</reference>
<sequence length="163" mass="17357">MRIQSVVITNDCGCGCVQPAAPTANAIAGTRVRALAKSVPAALVSIGIAFFPKCPLCWAAYMSVLGSIGIVRLPAYQPWMLPVLVVLLLVHLYLLCQQLAARRYWPFTCSLLGAFCLLLARSVFPLQPWLALVGIGALAAGSLLNNFSFPAVSAPKSTFQPLV</sequence>
<keyword evidence="3" id="KW-1185">Reference proteome</keyword>
<accession>A0ABS8AER9</accession>
<keyword evidence="1" id="KW-0472">Membrane</keyword>
<feature type="transmembrane region" description="Helical" evidence="1">
    <location>
        <begin position="41"/>
        <end position="64"/>
    </location>
</feature>
<evidence type="ECO:0000313" key="2">
    <source>
        <dbReference type="EMBL" id="MCB2378222.1"/>
    </source>
</evidence>
<evidence type="ECO:0008006" key="4">
    <source>
        <dbReference type="Google" id="ProtNLM"/>
    </source>
</evidence>
<dbReference type="EMBL" id="JAJADQ010000005">
    <property type="protein sequence ID" value="MCB2378222.1"/>
    <property type="molecule type" value="Genomic_DNA"/>
</dbReference>
<dbReference type="Proteomes" id="UP001165297">
    <property type="component" value="Unassembled WGS sequence"/>
</dbReference>
<feature type="transmembrane region" description="Helical" evidence="1">
    <location>
        <begin position="104"/>
        <end position="123"/>
    </location>
</feature>
<evidence type="ECO:0000313" key="3">
    <source>
        <dbReference type="Proteomes" id="UP001165297"/>
    </source>
</evidence>
<name>A0ABS8AER9_9BACT</name>
<keyword evidence="1" id="KW-0812">Transmembrane</keyword>
<comment type="caution">
    <text evidence="2">The sequence shown here is derived from an EMBL/GenBank/DDBJ whole genome shotgun (WGS) entry which is preliminary data.</text>
</comment>
<keyword evidence="1" id="KW-1133">Transmembrane helix</keyword>
<feature type="transmembrane region" description="Helical" evidence="1">
    <location>
        <begin position="76"/>
        <end position="95"/>
    </location>
</feature>
<feature type="transmembrane region" description="Helical" evidence="1">
    <location>
        <begin position="129"/>
        <end position="147"/>
    </location>
</feature>